<accession>A0A6J4N621</accession>
<gene>
    <name evidence="2" type="ORF">AVDCRST_MAG60-689</name>
</gene>
<reference evidence="2" key="1">
    <citation type="submission" date="2020-02" db="EMBL/GenBank/DDBJ databases">
        <authorList>
            <person name="Meier V. D."/>
        </authorList>
    </citation>
    <scope>NUCLEOTIDE SEQUENCE</scope>
    <source>
        <strain evidence="2">AVDCRST_MAG60</strain>
    </source>
</reference>
<name>A0A6J4N621_9ACTN</name>
<proteinExistence type="predicted"/>
<protein>
    <submittedName>
        <fullName evidence="2">Uncharacterized protein</fullName>
    </submittedName>
</protein>
<feature type="non-terminal residue" evidence="2">
    <location>
        <position position="175"/>
    </location>
</feature>
<feature type="compositionally biased region" description="Basic and acidic residues" evidence="1">
    <location>
        <begin position="35"/>
        <end position="45"/>
    </location>
</feature>
<feature type="non-terminal residue" evidence="2">
    <location>
        <position position="1"/>
    </location>
</feature>
<feature type="compositionally biased region" description="Basic residues" evidence="1">
    <location>
        <begin position="94"/>
        <end position="105"/>
    </location>
</feature>
<feature type="compositionally biased region" description="Basic and acidic residues" evidence="1">
    <location>
        <begin position="120"/>
        <end position="136"/>
    </location>
</feature>
<sequence length="175" mass="19294">VPCPHPIRCCAGRRPGRFAAHPPGHGGPGQGPWPDLEHPGAEPDPRPGAGTRRVREPSDALHQRRPQERRAEAGALLRLLRRPARRVVVDPHRDQRRARPPRPGRHPSPVRPGLGGRGPRARDAPHAGHRGQRVDELAVAPRGPPEEARQPRGHRHQPGRTGSLRRSPEPHRSPL</sequence>
<dbReference type="AlphaFoldDB" id="A0A6J4N621"/>
<feature type="compositionally biased region" description="Basic and acidic residues" evidence="1">
    <location>
        <begin position="53"/>
        <end position="72"/>
    </location>
</feature>
<feature type="region of interest" description="Disordered" evidence="1">
    <location>
        <begin position="11"/>
        <end position="175"/>
    </location>
</feature>
<feature type="compositionally biased region" description="Basic and acidic residues" evidence="1">
    <location>
        <begin position="166"/>
        <end position="175"/>
    </location>
</feature>
<evidence type="ECO:0000256" key="1">
    <source>
        <dbReference type="SAM" id="MobiDB-lite"/>
    </source>
</evidence>
<dbReference type="EMBL" id="CADCUN010000075">
    <property type="protein sequence ID" value="CAA9378470.1"/>
    <property type="molecule type" value="Genomic_DNA"/>
</dbReference>
<organism evidence="2">
    <name type="scientific">uncultured Nocardioides sp</name>
    <dbReference type="NCBI Taxonomy" id="198441"/>
    <lineage>
        <taxon>Bacteria</taxon>
        <taxon>Bacillati</taxon>
        <taxon>Actinomycetota</taxon>
        <taxon>Actinomycetes</taxon>
        <taxon>Propionibacteriales</taxon>
        <taxon>Nocardioidaceae</taxon>
        <taxon>Nocardioides</taxon>
        <taxon>environmental samples</taxon>
    </lineage>
</organism>
<evidence type="ECO:0000313" key="2">
    <source>
        <dbReference type="EMBL" id="CAA9378470.1"/>
    </source>
</evidence>